<evidence type="ECO:0000256" key="1">
    <source>
        <dbReference type="ARBA" id="ARBA00006484"/>
    </source>
</evidence>
<dbReference type="GO" id="GO:0005737">
    <property type="term" value="C:cytoplasm"/>
    <property type="evidence" value="ECO:0007669"/>
    <property type="project" value="TreeGrafter"/>
</dbReference>
<reference evidence="3" key="1">
    <citation type="journal article" date="2017" name="Nat. Microbiol.">
        <title>Global analysis of biosynthetic gene clusters reveals vast potential of secondary metabolite production in Penicillium species.</title>
        <authorList>
            <person name="Nielsen J.C."/>
            <person name="Grijseels S."/>
            <person name="Prigent S."/>
            <person name="Ji B."/>
            <person name="Dainat J."/>
            <person name="Nielsen K.F."/>
            <person name="Frisvad J.C."/>
            <person name="Workman M."/>
            <person name="Nielsen J."/>
        </authorList>
    </citation>
    <scope>NUCLEOTIDE SEQUENCE [LARGE SCALE GENOMIC DNA]</scope>
    <source>
        <strain evidence="3">IBT 24891</strain>
    </source>
</reference>
<dbReference type="SUPFAM" id="SSF51735">
    <property type="entry name" value="NAD(P)-binding Rossmann-fold domains"/>
    <property type="match status" value="1"/>
</dbReference>
<dbReference type="AlphaFoldDB" id="A0A1V6TM73"/>
<dbReference type="GO" id="GO:0016491">
    <property type="term" value="F:oxidoreductase activity"/>
    <property type="evidence" value="ECO:0007669"/>
    <property type="project" value="TreeGrafter"/>
</dbReference>
<dbReference type="Gene3D" id="3.40.50.720">
    <property type="entry name" value="NAD(P)-binding Rossmann-like Domain"/>
    <property type="match status" value="1"/>
</dbReference>
<sequence>MVSPAHGFALVTPASRGIGLAFAQQLLSQTKLPVLATARNKCDEVRDRILAGRDLPSDAEKRLRLFELDVKDESTISSMTDEIRKNYPDTPLRLAVTVPGILHVEKTPHQIDAANALESFQVNALGPLLLMKHLSHFLPTKSSPAFPEMEKVGEGERSTLALPSHAVYAMMAARVGSVSDNASGGWYSYRASKSSVFQLAKTFDLYLRSKSGRKALAVALHPGTVRTDFTKEFWKGRDMLEPLDSAERLLRFLTEMSPDTDGGRGRCWDWKGEEVHP</sequence>
<dbReference type="InterPro" id="IPR051468">
    <property type="entry name" value="Fungal_SecMetab_SDRs"/>
</dbReference>
<comment type="similarity">
    <text evidence="1">Belongs to the short-chain dehydrogenases/reductases (SDR) family.</text>
</comment>
<dbReference type="PANTHER" id="PTHR43544:SF12">
    <property type="entry name" value="NAD(P)-BINDING ROSSMANN-FOLD SUPERFAMILY PROTEIN"/>
    <property type="match status" value="1"/>
</dbReference>
<evidence type="ECO:0000313" key="3">
    <source>
        <dbReference type="Proteomes" id="UP000191285"/>
    </source>
</evidence>
<gene>
    <name evidence="2" type="ORF">PENSTE_c004G03744</name>
</gene>
<dbReference type="PRINTS" id="PR00081">
    <property type="entry name" value="GDHRDH"/>
</dbReference>
<dbReference type="PANTHER" id="PTHR43544">
    <property type="entry name" value="SHORT-CHAIN DEHYDROGENASE/REDUCTASE"/>
    <property type="match status" value="1"/>
</dbReference>
<organism evidence="2 3">
    <name type="scientific">Penicillium steckii</name>
    <dbReference type="NCBI Taxonomy" id="303698"/>
    <lineage>
        <taxon>Eukaryota</taxon>
        <taxon>Fungi</taxon>
        <taxon>Dikarya</taxon>
        <taxon>Ascomycota</taxon>
        <taxon>Pezizomycotina</taxon>
        <taxon>Eurotiomycetes</taxon>
        <taxon>Eurotiomycetidae</taxon>
        <taxon>Eurotiales</taxon>
        <taxon>Aspergillaceae</taxon>
        <taxon>Penicillium</taxon>
    </lineage>
</organism>
<dbReference type="OrthoDB" id="5296at2759"/>
<evidence type="ECO:0000313" key="2">
    <source>
        <dbReference type="EMBL" id="OQE27472.1"/>
    </source>
</evidence>
<dbReference type="Proteomes" id="UP000191285">
    <property type="component" value="Unassembled WGS sequence"/>
</dbReference>
<dbReference type="Pfam" id="PF00106">
    <property type="entry name" value="adh_short"/>
    <property type="match status" value="1"/>
</dbReference>
<keyword evidence="3" id="KW-1185">Reference proteome</keyword>
<comment type="caution">
    <text evidence="2">The sequence shown here is derived from an EMBL/GenBank/DDBJ whole genome shotgun (WGS) entry which is preliminary data.</text>
</comment>
<dbReference type="InterPro" id="IPR036291">
    <property type="entry name" value="NAD(P)-bd_dom_sf"/>
</dbReference>
<proteinExistence type="inferred from homology"/>
<protein>
    <submittedName>
        <fullName evidence="2">Uncharacterized protein</fullName>
    </submittedName>
</protein>
<dbReference type="InterPro" id="IPR002347">
    <property type="entry name" value="SDR_fam"/>
</dbReference>
<name>A0A1V6TM73_9EURO</name>
<accession>A0A1V6TM73</accession>
<dbReference type="EMBL" id="MLKD01000004">
    <property type="protein sequence ID" value="OQE27472.1"/>
    <property type="molecule type" value="Genomic_DNA"/>
</dbReference>